<organism evidence="6">
    <name type="scientific">Salpingoeca rosetta (strain ATCC 50818 / BSB-021)</name>
    <dbReference type="NCBI Taxonomy" id="946362"/>
    <lineage>
        <taxon>Eukaryota</taxon>
        <taxon>Choanoflagellata</taxon>
        <taxon>Craspedida</taxon>
        <taxon>Salpingoecidae</taxon>
        <taxon>Salpingoeca</taxon>
    </lineage>
</organism>
<evidence type="ECO:0000313" key="6">
    <source>
        <dbReference type="Proteomes" id="UP000007799"/>
    </source>
</evidence>
<dbReference type="GO" id="GO:0005615">
    <property type="term" value="C:extracellular space"/>
    <property type="evidence" value="ECO:0007669"/>
    <property type="project" value="TreeGrafter"/>
</dbReference>
<dbReference type="NCBIfam" id="NF040941">
    <property type="entry name" value="GGGWT_bact"/>
    <property type="match status" value="1"/>
</dbReference>
<dbReference type="InterPro" id="IPR036056">
    <property type="entry name" value="Fibrinogen-like_C"/>
</dbReference>
<dbReference type="EMBL" id="GL832957">
    <property type="protein sequence ID" value="EGD79059.1"/>
    <property type="molecule type" value="Genomic_DNA"/>
</dbReference>
<dbReference type="GO" id="GO:0070492">
    <property type="term" value="F:oligosaccharide binding"/>
    <property type="evidence" value="ECO:0007669"/>
    <property type="project" value="TreeGrafter"/>
</dbReference>
<dbReference type="OrthoDB" id="5971203at2759"/>
<dbReference type="InParanoid" id="F2TZN5"/>
<dbReference type="AlphaFoldDB" id="F2TZN5"/>
<reference evidence="5" key="1">
    <citation type="submission" date="2009-08" db="EMBL/GenBank/DDBJ databases">
        <title>Annotation of Salpingoeca rosetta.</title>
        <authorList>
            <consortium name="The Broad Institute Genome Sequencing Platform"/>
            <person name="Russ C."/>
            <person name="Cuomo C."/>
            <person name="Burger G."/>
            <person name="Gray M.W."/>
            <person name="Holland P.W.H."/>
            <person name="King N."/>
            <person name="Lang F.B.F."/>
            <person name="Roger A.J."/>
            <person name="Ruiz-Trillo I."/>
            <person name="Young S.K."/>
            <person name="Zeng Q."/>
            <person name="Gargeya S."/>
            <person name="Alvarado L."/>
            <person name="Berlin A."/>
            <person name="Chapman S.B."/>
            <person name="Chen Z."/>
            <person name="Freedman E."/>
            <person name="Gellesch M."/>
            <person name="Goldberg J."/>
            <person name="Griggs A."/>
            <person name="Gujja S."/>
            <person name="Heilman E."/>
            <person name="Heiman D."/>
            <person name="Howarth C."/>
            <person name="Mehta T."/>
            <person name="Neiman D."/>
            <person name="Pearson M."/>
            <person name="Roberts A."/>
            <person name="Saif S."/>
            <person name="Shea T."/>
            <person name="Shenoy N."/>
            <person name="Sisk P."/>
            <person name="Stolte C."/>
            <person name="Sykes S."/>
            <person name="White J."/>
            <person name="Yandava C."/>
            <person name="Haas B."/>
            <person name="Nusbaum C."/>
            <person name="Birren B."/>
        </authorList>
    </citation>
    <scope>NUCLEOTIDE SEQUENCE [LARGE SCALE GENOMIC DNA]</scope>
    <source>
        <strain evidence="5">ATCC 50818</strain>
    </source>
</reference>
<sequence length="279" mass="30399">MCDGSEFVSITTRGCEAQDRGHSQDCAAPSCASIKKVSPDASSGMYYVGTVEPVPLVYCDMRNKISRGGNGTRSNPGSDCFTLKSLFNMPTGTYWLDTPTGLVQAYCDMDTDGGGWQLVWLHEYLHTLSPGGDMAFYSQASQPCTGLDLSWCNTPSKTQQRAVEQMTAAYHNGALQYAYKAHFNGLLDTDYLGGILHSPSTKLVDRCTSGNGIPPEPVSPDQTDYAIGGITFDKANAQKYNGNCDTDRYRQSSGQDCRWENCAPPTGNHNQMTLAIFIR</sequence>
<protein>
    <recommendedName>
        <fullName evidence="7">Fibrinogen C-terminal domain-containing protein</fullName>
    </recommendedName>
</protein>
<keyword evidence="1" id="KW-0479">Metal-binding</keyword>
<keyword evidence="4" id="KW-1015">Disulfide bond</keyword>
<evidence type="ECO:0000256" key="4">
    <source>
        <dbReference type="ARBA" id="ARBA00023157"/>
    </source>
</evidence>
<keyword evidence="2" id="KW-0430">Lectin</keyword>
<dbReference type="RefSeq" id="XP_004998015.1">
    <property type="nucleotide sequence ID" value="XM_004997958.1"/>
</dbReference>
<dbReference type="GO" id="GO:0046872">
    <property type="term" value="F:metal ion binding"/>
    <property type="evidence" value="ECO:0007669"/>
    <property type="project" value="UniProtKB-KW"/>
</dbReference>
<gene>
    <name evidence="5" type="ORF">PTSG_02027</name>
</gene>
<dbReference type="KEGG" id="sre:PTSG_02027"/>
<accession>F2TZN5</accession>
<keyword evidence="6" id="KW-1185">Reference proteome</keyword>
<dbReference type="PANTHER" id="PTHR16146:SF46">
    <property type="entry name" value="INTELECTIN-1A-RELATED"/>
    <property type="match status" value="1"/>
</dbReference>
<dbReference type="InterPro" id="IPR014716">
    <property type="entry name" value="Fibrinogen_a/b/g_C_1"/>
</dbReference>
<name>F2TZN5_SALR5</name>
<evidence type="ECO:0008006" key="7">
    <source>
        <dbReference type="Google" id="ProtNLM"/>
    </source>
</evidence>
<dbReference type="Proteomes" id="UP000007799">
    <property type="component" value="Unassembled WGS sequence"/>
</dbReference>
<evidence type="ECO:0000256" key="1">
    <source>
        <dbReference type="ARBA" id="ARBA00022723"/>
    </source>
</evidence>
<dbReference type="GeneID" id="16078611"/>
<evidence type="ECO:0000256" key="2">
    <source>
        <dbReference type="ARBA" id="ARBA00022734"/>
    </source>
</evidence>
<dbReference type="SUPFAM" id="SSF56496">
    <property type="entry name" value="Fibrinogen C-terminal domain-like"/>
    <property type="match status" value="1"/>
</dbReference>
<dbReference type="PANTHER" id="PTHR16146">
    <property type="entry name" value="INTELECTIN"/>
    <property type="match status" value="1"/>
</dbReference>
<proteinExistence type="predicted"/>
<dbReference type="Gene3D" id="3.90.215.10">
    <property type="entry name" value="Gamma Fibrinogen, chain A, domain 1"/>
    <property type="match status" value="1"/>
</dbReference>
<evidence type="ECO:0000313" key="5">
    <source>
        <dbReference type="EMBL" id="EGD79059.1"/>
    </source>
</evidence>
<keyword evidence="3" id="KW-0106">Calcium</keyword>
<evidence type="ECO:0000256" key="3">
    <source>
        <dbReference type="ARBA" id="ARBA00022837"/>
    </source>
</evidence>